<organism evidence="1 2">
    <name type="scientific">Salmonella enteritidis (strain 2009K0958)</name>
    <dbReference type="NCBI Taxonomy" id="1192586"/>
    <lineage>
        <taxon>Bacteria</taxon>
        <taxon>Pseudomonadati</taxon>
        <taxon>Pseudomonadota</taxon>
        <taxon>Gammaproteobacteria</taxon>
        <taxon>Enterobacterales</taxon>
        <taxon>Enterobacteriaceae</taxon>
        <taxon>Salmonella</taxon>
    </lineage>
</organism>
<accession>A0A656IE17</accession>
<dbReference type="EMBL" id="ATFT01000100">
    <property type="protein sequence ID" value="EPI64923.1"/>
    <property type="molecule type" value="Genomic_DNA"/>
</dbReference>
<dbReference type="AlphaFoldDB" id="A0A656IE17"/>
<evidence type="ECO:0000313" key="1">
    <source>
        <dbReference type="EMBL" id="EPI64923.1"/>
    </source>
</evidence>
<comment type="caution">
    <text evidence="1">The sequence shown here is derived from an EMBL/GenBank/DDBJ whole genome shotgun (WGS) entry which is preliminary data.</text>
</comment>
<sequence length="44" mass="5078">MAICHTMVGEYMGQALAASHWKSVLYYLVEVLNHWQPSPMSKRL</sequence>
<evidence type="ECO:0000313" key="2">
    <source>
        <dbReference type="Proteomes" id="UP000014535"/>
    </source>
</evidence>
<protein>
    <submittedName>
        <fullName evidence="1">Uncharacterized protein</fullName>
    </submittedName>
</protein>
<name>A0A656IE17_SALE2</name>
<proteinExistence type="predicted"/>
<gene>
    <name evidence="1" type="ORF">A673_04174</name>
</gene>
<dbReference type="Proteomes" id="UP000014535">
    <property type="component" value="Unassembled WGS sequence"/>
</dbReference>
<reference evidence="1 2" key="1">
    <citation type="submission" date="2013-04" db="EMBL/GenBank/DDBJ databases">
        <authorList>
            <person name="McClelland M."/>
            <person name="Porwollik S."/>
            <person name="Desai P."/>
            <person name="Cheng P."/>
            <person name="Wollam A."/>
            <person name="Pepin K."/>
            <person name="Palsikar V.B."/>
            <person name="Fulton L."/>
            <person name="Fulton R."/>
            <person name="Delehaunty K."/>
            <person name="Fronick C."/>
            <person name="Godfrey J."/>
            <person name="Waligorski J."/>
            <person name="Appelbaum E."/>
            <person name="Tomlinson C."/>
            <person name="Warren W."/>
            <person name="Sodergren E."/>
            <person name="Weinstock G."/>
            <person name="Wilson R.K."/>
        </authorList>
    </citation>
    <scope>NUCLEOTIDE SEQUENCE [LARGE SCALE GENOMIC DNA]</scope>
    <source>
        <strain evidence="1 2">2009K0958</strain>
    </source>
</reference>